<dbReference type="EMBL" id="MJEQ01001262">
    <property type="protein sequence ID" value="OIT31486.1"/>
    <property type="molecule type" value="Genomic_DNA"/>
</dbReference>
<dbReference type="Proteomes" id="UP000187609">
    <property type="component" value="Unassembled WGS sequence"/>
</dbReference>
<evidence type="ECO:0000313" key="3">
    <source>
        <dbReference type="Proteomes" id="UP000187609"/>
    </source>
</evidence>
<evidence type="ECO:0000313" key="2">
    <source>
        <dbReference type="EMBL" id="OIT31486.1"/>
    </source>
</evidence>
<feature type="non-terminal residue" evidence="2">
    <location>
        <position position="1"/>
    </location>
</feature>
<feature type="compositionally biased region" description="Basic and acidic residues" evidence="1">
    <location>
        <begin position="30"/>
        <end position="46"/>
    </location>
</feature>
<feature type="compositionally biased region" description="Acidic residues" evidence="1">
    <location>
        <begin position="9"/>
        <end position="18"/>
    </location>
</feature>
<reference evidence="2" key="1">
    <citation type="submission" date="2016-11" db="EMBL/GenBank/DDBJ databases">
        <title>The genome of Nicotiana attenuata.</title>
        <authorList>
            <person name="Xu S."/>
            <person name="Brockmoeller T."/>
            <person name="Gaquerel E."/>
            <person name="Navarro A."/>
            <person name="Kuhl H."/>
            <person name="Gase K."/>
            <person name="Ling Z."/>
            <person name="Zhou W."/>
            <person name="Kreitzer C."/>
            <person name="Stanke M."/>
            <person name="Tang H."/>
            <person name="Lyons E."/>
            <person name="Pandey P."/>
            <person name="Pandey S.P."/>
            <person name="Timmermann B."/>
            <person name="Baldwin I.T."/>
        </authorList>
    </citation>
    <scope>NUCLEOTIDE SEQUENCE [LARGE SCALE GENOMIC DNA]</scope>
    <source>
        <strain evidence="2">UT</strain>
    </source>
</reference>
<dbReference type="SMR" id="A0A314KQ48"/>
<evidence type="ECO:0000256" key="1">
    <source>
        <dbReference type="SAM" id="MobiDB-lite"/>
    </source>
</evidence>
<proteinExistence type="predicted"/>
<dbReference type="Gramene" id="OIT31486">
    <property type="protein sequence ID" value="OIT31486"/>
    <property type="gene ID" value="A4A49_65819"/>
</dbReference>
<organism evidence="2 3">
    <name type="scientific">Nicotiana attenuata</name>
    <name type="common">Coyote tobacco</name>
    <dbReference type="NCBI Taxonomy" id="49451"/>
    <lineage>
        <taxon>Eukaryota</taxon>
        <taxon>Viridiplantae</taxon>
        <taxon>Streptophyta</taxon>
        <taxon>Embryophyta</taxon>
        <taxon>Tracheophyta</taxon>
        <taxon>Spermatophyta</taxon>
        <taxon>Magnoliopsida</taxon>
        <taxon>eudicotyledons</taxon>
        <taxon>Gunneridae</taxon>
        <taxon>Pentapetalae</taxon>
        <taxon>asterids</taxon>
        <taxon>lamiids</taxon>
        <taxon>Solanales</taxon>
        <taxon>Solanaceae</taxon>
        <taxon>Nicotianoideae</taxon>
        <taxon>Nicotianeae</taxon>
        <taxon>Nicotiana</taxon>
    </lineage>
</organism>
<dbReference type="AlphaFoldDB" id="A0A314KQ48"/>
<keyword evidence="3" id="KW-1185">Reference proteome</keyword>
<sequence>EEAKISDLDTAEPEEIAQDDCLGNKPKKGVVKEKTPKESDLTHRSGNLEERVNCCSD</sequence>
<gene>
    <name evidence="2" type="ORF">A4A49_65819</name>
</gene>
<feature type="region of interest" description="Disordered" evidence="1">
    <location>
        <begin position="1"/>
        <end position="46"/>
    </location>
</feature>
<comment type="caution">
    <text evidence="2">The sequence shown here is derived from an EMBL/GenBank/DDBJ whole genome shotgun (WGS) entry which is preliminary data.</text>
</comment>
<name>A0A314KQ48_NICAT</name>
<accession>A0A314KQ48</accession>
<protein>
    <submittedName>
        <fullName evidence="2">Uncharacterized protein</fullName>
    </submittedName>
</protein>